<accession>A0A4Y8KQN3</accession>
<reference evidence="2 3" key="1">
    <citation type="submission" date="2019-03" db="EMBL/GenBank/DDBJ databases">
        <title>Genomics of glacier-inhabiting Cryobacterium strains.</title>
        <authorList>
            <person name="Liu Q."/>
            <person name="Xin Y.-H."/>
        </authorList>
    </citation>
    <scope>NUCLEOTIDE SEQUENCE [LARGE SCALE GENOMIC DNA]</scope>
    <source>
        <strain evidence="2 3">CGMCC 1.4292</strain>
    </source>
</reference>
<keyword evidence="3" id="KW-1185">Reference proteome</keyword>
<dbReference type="EMBL" id="SOHQ01000042">
    <property type="protein sequence ID" value="TFD75844.1"/>
    <property type="molecule type" value="Genomic_DNA"/>
</dbReference>
<dbReference type="AlphaFoldDB" id="A0A4Y8KQN3"/>
<evidence type="ECO:0000259" key="1">
    <source>
        <dbReference type="Pfam" id="PF18920"/>
    </source>
</evidence>
<sequence length="543" mass="57079">MSAEADSSAETTTQPTARRVVVFTLLFALVIIAAIGLAGLLNRLLDRSDLLVSNDVPGLARALAFTLIAGPLAAVLWWVQWRRLGNAERASVAWGLYVALMSTVSLIVFSSALLVTAAALVRSDWQPNAFATGLVWAGVWVWHRRMSRHADKAPTRLRSVAPVLGAVFGLLLFAGGALTALSSLIDTALGGLAAAVTIGDPWWRLTLQALLWSLGGAVVWWLHWFRDDARGLRGGLATVALIVVGIAVSVAFTLAGAGTVLYRVLRLTFDRTESVQQMIETLGFALAAAAIGALVWAYHQRQAALRSAAVVLATRIVTAAVGLIGAASGVGVIVTALLATLAPSFVGSDARTLLLGGLSALVVSGPAWWLAWKPAAPVDPAEAASAGRRLYLVLVFGLSAIAAIVTLLVIGYRLFESALGDPNATDLLTRVRAPLGLLVATGLVAGYHFAIWRRDRALVPARPPRRIQRIVLVAGTDPQPLVRALVDATGATVTLLRRADVPAHDAAAPTAEELARIFGPITAARVLVVAGKGGRLEVIPLQD</sequence>
<dbReference type="InterPro" id="IPR043728">
    <property type="entry name" value="DUF5671"/>
</dbReference>
<evidence type="ECO:0000313" key="2">
    <source>
        <dbReference type="EMBL" id="TFD75844.1"/>
    </source>
</evidence>
<organism evidence="2 3">
    <name type="scientific">Cryobacterium psychrophilum</name>
    <dbReference type="NCBI Taxonomy" id="41988"/>
    <lineage>
        <taxon>Bacteria</taxon>
        <taxon>Bacillati</taxon>
        <taxon>Actinomycetota</taxon>
        <taxon>Actinomycetes</taxon>
        <taxon>Micrococcales</taxon>
        <taxon>Microbacteriaceae</taxon>
        <taxon>Cryobacterium</taxon>
    </lineage>
</organism>
<dbReference type="RefSeq" id="WP_134173514.1">
    <property type="nucleotide sequence ID" value="NZ_SODI01000001.1"/>
</dbReference>
<name>A0A4Y8KQN3_9MICO</name>
<gene>
    <name evidence="2" type="ORF">E3T53_15385</name>
</gene>
<comment type="caution">
    <text evidence="2">The sequence shown here is derived from an EMBL/GenBank/DDBJ whole genome shotgun (WGS) entry which is preliminary data.</text>
</comment>
<evidence type="ECO:0000313" key="3">
    <source>
        <dbReference type="Proteomes" id="UP000298218"/>
    </source>
</evidence>
<feature type="domain" description="DUF5671" evidence="1">
    <location>
        <begin position="316"/>
        <end position="442"/>
    </location>
</feature>
<dbReference type="OrthoDB" id="4954891at2"/>
<feature type="domain" description="DUF5671" evidence="1">
    <location>
        <begin position="19"/>
        <end position="127"/>
    </location>
</feature>
<protein>
    <recommendedName>
        <fullName evidence="1">DUF5671 domain-containing protein</fullName>
    </recommendedName>
</protein>
<proteinExistence type="predicted"/>
<dbReference type="Proteomes" id="UP000298218">
    <property type="component" value="Unassembled WGS sequence"/>
</dbReference>
<dbReference type="Pfam" id="PF18920">
    <property type="entry name" value="DUF5671"/>
    <property type="match status" value="2"/>
</dbReference>